<dbReference type="OrthoDB" id="4549167at2"/>
<dbReference type="Proteomes" id="UP000316331">
    <property type="component" value="Unassembled WGS sequence"/>
</dbReference>
<reference evidence="2 3" key="1">
    <citation type="submission" date="2019-06" db="EMBL/GenBank/DDBJ databases">
        <title>Sequencing the genomes of 1000 actinobacteria strains.</title>
        <authorList>
            <person name="Klenk H.-P."/>
        </authorList>
    </citation>
    <scope>NUCLEOTIDE SEQUENCE [LARGE SCALE GENOMIC DNA]</scope>
    <source>
        <strain evidence="2 3">DSM 103495</strain>
    </source>
</reference>
<dbReference type="EMBL" id="VFPG01000001">
    <property type="protein sequence ID" value="TQM33072.1"/>
    <property type="molecule type" value="Genomic_DNA"/>
</dbReference>
<gene>
    <name evidence="2" type="ORF">FB390_4785</name>
</gene>
<dbReference type="AlphaFoldDB" id="A0A543FH23"/>
<accession>A0A543FH23</accession>
<dbReference type="InterPro" id="IPR025597">
    <property type="entry name" value="DUF4345"/>
</dbReference>
<dbReference type="Pfam" id="PF14248">
    <property type="entry name" value="DUF4345"/>
    <property type="match status" value="1"/>
</dbReference>
<organism evidence="2 3">
    <name type="scientific">Nocardia bhagyanarayanae</name>
    <dbReference type="NCBI Taxonomy" id="1215925"/>
    <lineage>
        <taxon>Bacteria</taxon>
        <taxon>Bacillati</taxon>
        <taxon>Actinomycetota</taxon>
        <taxon>Actinomycetes</taxon>
        <taxon>Mycobacteriales</taxon>
        <taxon>Nocardiaceae</taxon>
        <taxon>Nocardia</taxon>
    </lineage>
</organism>
<keyword evidence="1" id="KW-0812">Transmembrane</keyword>
<sequence>MNTHGPLLAEGDSSFSGSTITVMVCLLLTAAIIVAGASLQLVQGAKGGDATADHIHRFMAGVYIGWAPMFVWAGLTIRDHDHGPLIYLLTAPIFLGFAGRMLSLALRGLPVRPSEFLSFAALEFVLGCVIVIAHALG</sequence>
<feature type="transmembrane region" description="Helical" evidence="1">
    <location>
        <begin position="85"/>
        <end position="104"/>
    </location>
</feature>
<feature type="transmembrane region" description="Helical" evidence="1">
    <location>
        <begin position="20"/>
        <end position="42"/>
    </location>
</feature>
<feature type="transmembrane region" description="Helical" evidence="1">
    <location>
        <begin position="54"/>
        <end position="73"/>
    </location>
</feature>
<keyword evidence="1" id="KW-1133">Transmembrane helix</keyword>
<evidence type="ECO:0000256" key="1">
    <source>
        <dbReference type="SAM" id="Phobius"/>
    </source>
</evidence>
<keyword evidence="3" id="KW-1185">Reference proteome</keyword>
<name>A0A543FH23_9NOCA</name>
<dbReference type="RefSeq" id="WP_141810891.1">
    <property type="nucleotide sequence ID" value="NZ_VFPG01000001.1"/>
</dbReference>
<evidence type="ECO:0000313" key="3">
    <source>
        <dbReference type="Proteomes" id="UP000316331"/>
    </source>
</evidence>
<proteinExistence type="predicted"/>
<feature type="transmembrane region" description="Helical" evidence="1">
    <location>
        <begin position="116"/>
        <end position="136"/>
    </location>
</feature>
<keyword evidence="1" id="KW-0472">Membrane</keyword>
<protein>
    <submittedName>
        <fullName evidence="2">Uncharacterized protein DUF4345</fullName>
    </submittedName>
</protein>
<evidence type="ECO:0000313" key="2">
    <source>
        <dbReference type="EMBL" id="TQM33072.1"/>
    </source>
</evidence>
<comment type="caution">
    <text evidence="2">The sequence shown here is derived from an EMBL/GenBank/DDBJ whole genome shotgun (WGS) entry which is preliminary data.</text>
</comment>